<proteinExistence type="predicted"/>
<evidence type="ECO:0000256" key="1">
    <source>
        <dbReference type="ARBA" id="ARBA00022737"/>
    </source>
</evidence>
<dbReference type="SUPFAM" id="SSF48452">
    <property type="entry name" value="TPR-like"/>
    <property type="match status" value="1"/>
</dbReference>
<evidence type="ECO:0000313" key="4">
    <source>
        <dbReference type="EMBL" id="GLI61929.1"/>
    </source>
</evidence>
<sequence length="484" mass="51268">MLCIKMSPIPTQEQLSEAVRGKDGKFPEIFHVLAEKRSSQDSVQTWITTAKILLSRGELERCKGILEAFRESNPDNITATLLLSKSCQLLGSEHDLDESVMLARNAVSCASNPEDNLRASLQLAVSLGSRARLRTRQQIERQHDREEAIQLLSSVDLLVSASGSTSTTATSSSSSSSNVAHGLYTLALLQAEQGGSHAAKAKATAVSAWQAAQAAKDPHLTALDLVLLSTILSAGGSQGQKAALSCLSQAPTSTAAAANLPLGSAEQALWSNVLVCRLRSRLLAALSDAELALTELVLAKKLLAGWLECGPLPAGVSRGMAEEELAKVWGELAVAIAQADGAQKAEALAAIDHALALRPWTAATRHAVGSVHEALGQYEEAAAAYDDALALDPTHAPTLLRKGALHVRQGSRPDLAVARDLLAEMLRYEPRAAAGWYELGRVASALEHRAEAEEHMLMAVRLASEAPALDFSELPLAPPRISDA</sequence>
<feature type="non-terminal residue" evidence="4">
    <location>
        <position position="1"/>
    </location>
</feature>
<dbReference type="Pfam" id="PF07719">
    <property type="entry name" value="TPR_2"/>
    <property type="match status" value="1"/>
</dbReference>
<keyword evidence="5" id="KW-1185">Reference proteome</keyword>
<dbReference type="EMBL" id="BSDZ01000011">
    <property type="protein sequence ID" value="GLI61929.1"/>
    <property type="molecule type" value="Genomic_DNA"/>
</dbReference>
<dbReference type="Gene3D" id="1.25.40.10">
    <property type="entry name" value="Tetratricopeptide repeat domain"/>
    <property type="match status" value="2"/>
</dbReference>
<dbReference type="InterPro" id="IPR043376">
    <property type="entry name" value="NPG1-like"/>
</dbReference>
<evidence type="ECO:0000256" key="2">
    <source>
        <dbReference type="ARBA" id="ARBA00022803"/>
    </source>
</evidence>
<gene>
    <name evidence="4" type="ORF">VaNZ11_004455</name>
</gene>
<name>A0ABQ5RX08_9CHLO</name>
<evidence type="ECO:0000313" key="5">
    <source>
        <dbReference type="Proteomes" id="UP001165090"/>
    </source>
</evidence>
<dbReference type="SMART" id="SM00028">
    <property type="entry name" value="TPR"/>
    <property type="match status" value="2"/>
</dbReference>
<evidence type="ECO:0000256" key="3">
    <source>
        <dbReference type="PROSITE-ProRule" id="PRU00339"/>
    </source>
</evidence>
<dbReference type="PANTHER" id="PTHR44102">
    <property type="entry name" value="PROTEIN NPG1"/>
    <property type="match status" value="1"/>
</dbReference>
<feature type="repeat" description="TPR" evidence="3">
    <location>
        <begin position="362"/>
        <end position="395"/>
    </location>
</feature>
<organism evidence="4 5">
    <name type="scientific">Volvox africanus</name>
    <dbReference type="NCBI Taxonomy" id="51714"/>
    <lineage>
        <taxon>Eukaryota</taxon>
        <taxon>Viridiplantae</taxon>
        <taxon>Chlorophyta</taxon>
        <taxon>core chlorophytes</taxon>
        <taxon>Chlorophyceae</taxon>
        <taxon>CS clade</taxon>
        <taxon>Chlamydomonadales</taxon>
        <taxon>Volvocaceae</taxon>
        <taxon>Volvox</taxon>
    </lineage>
</organism>
<reference evidence="4 5" key="1">
    <citation type="journal article" date="2023" name="IScience">
        <title>Expanded male sex-determining region conserved during the evolution of homothallism in the green alga Volvox.</title>
        <authorList>
            <person name="Yamamoto K."/>
            <person name="Matsuzaki R."/>
            <person name="Mahakham W."/>
            <person name="Heman W."/>
            <person name="Sekimoto H."/>
            <person name="Kawachi M."/>
            <person name="Minakuchi Y."/>
            <person name="Toyoda A."/>
            <person name="Nozaki H."/>
        </authorList>
    </citation>
    <scope>NUCLEOTIDE SEQUENCE [LARGE SCALE GENOMIC DNA]</scope>
    <source>
        <strain evidence="4 5">NIES-4468</strain>
    </source>
</reference>
<protein>
    <submittedName>
        <fullName evidence="4">Uncharacterized protein</fullName>
    </submittedName>
</protein>
<dbReference type="PANTHER" id="PTHR44102:SF5">
    <property type="entry name" value="PROTEIN NPG1"/>
    <property type="match status" value="1"/>
</dbReference>
<comment type="caution">
    <text evidence="4">The sequence shown here is derived from an EMBL/GenBank/DDBJ whole genome shotgun (WGS) entry which is preliminary data.</text>
</comment>
<dbReference type="PROSITE" id="PS50005">
    <property type="entry name" value="TPR"/>
    <property type="match status" value="1"/>
</dbReference>
<dbReference type="Proteomes" id="UP001165090">
    <property type="component" value="Unassembled WGS sequence"/>
</dbReference>
<dbReference type="InterPro" id="IPR013105">
    <property type="entry name" value="TPR_2"/>
</dbReference>
<dbReference type="InterPro" id="IPR019734">
    <property type="entry name" value="TPR_rpt"/>
</dbReference>
<dbReference type="InterPro" id="IPR011990">
    <property type="entry name" value="TPR-like_helical_dom_sf"/>
</dbReference>
<keyword evidence="1" id="KW-0677">Repeat</keyword>
<keyword evidence="2 3" id="KW-0802">TPR repeat</keyword>
<accession>A0ABQ5RX08</accession>
<dbReference type="PROSITE" id="PS50293">
    <property type="entry name" value="TPR_REGION"/>
    <property type="match status" value="1"/>
</dbReference>